<accession>A0A6P5YJ71</accession>
<dbReference type="OrthoDB" id="2121828at2759"/>
<dbReference type="Pfam" id="PF07731">
    <property type="entry name" value="Cu-oxidase_2"/>
    <property type="match status" value="1"/>
</dbReference>
<dbReference type="GO" id="GO:0005576">
    <property type="term" value="C:extracellular region"/>
    <property type="evidence" value="ECO:0007669"/>
    <property type="project" value="UniProtKB-SubCell"/>
</dbReference>
<feature type="domain" description="Plastocyanin-like" evidence="16">
    <location>
        <begin position="610"/>
        <end position="738"/>
    </location>
</feature>
<evidence type="ECO:0000256" key="6">
    <source>
        <dbReference type="ARBA" id="ARBA00022095"/>
    </source>
</evidence>
<dbReference type="InterPro" id="IPR008972">
    <property type="entry name" value="Cupredoxin"/>
</dbReference>
<feature type="domain" description="Plastocyanin-like" evidence="15">
    <location>
        <begin position="359"/>
        <end position="513"/>
    </location>
</feature>
<organism evidence="18 19">
    <name type="scientific">Durio zibethinus</name>
    <name type="common">Durian</name>
    <dbReference type="NCBI Taxonomy" id="66656"/>
    <lineage>
        <taxon>Eukaryota</taxon>
        <taxon>Viridiplantae</taxon>
        <taxon>Streptophyta</taxon>
        <taxon>Embryophyta</taxon>
        <taxon>Tracheophyta</taxon>
        <taxon>Spermatophyta</taxon>
        <taxon>Magnoliopsida</taxon>
        <taxon>eudicotyledons</taxon>
        <taxon>Gunneridae</taxon>
        <taxon>Pentapetalae</taxon>
        <taxon>rosids</taxon>
        <taxon>malvids</taxon>
        <taxon>Malvales</taxon>
        <taxon>Malvaceae</taxon>
        <taxon>Helicteroideae</taxon>
        <taxon>Durio</taxon>
    </lineage>
</organism>
<comment type="catalytic activity">
    <reaction evidence="14">
        <text>4 L-ascorbate + O2 = 4 monodehydro-L-ascorbate radical + 2 H2O</text>
        <dbReference type="Rhea" id="RHEA:30243"/>
        <dbReference type="ChEBI" id="CHEBI:15377"/>
        <dbReference type="ChEBI" id="CHEBI:15379"/>
        <dbReference type="ChEBI" id="CHEBI:38290"/>
        <dbReference type="ChEBI" id="CHEBI:59513"/>
        <dbReference type="EC" id="1.10.3.3"/>
    </reaction>
</comment>
<dbReference type="GO" id="GO:0008447">
    <property type="term" value="F:L-ascorbate oxidase activity"/>
    <property type="evidence" value="ECO:0007669"/>
    <property type="project" value="UniProtKB-EC"/>
</dbReference>
<feature type="domain" description="Plastocyanin-like" evidence="17">
    <location>
        <begin position="230"/>
        <end position="342"/>
    </location>
</feature>
<comment type="subcellular location">
    <subcellularLocation>
        <location evidence="2">Secreted</location>
    </subcellularLocation>
</comment>
<evidence type="ECO:0000256" key="7">
    <source>
        <dbReference type="ARBA" id="ARBA00022525"/>
    </source>
</evidence>
<evidence type="ECO:0000256" key="2">
    <source>
        <dbReference type="ARBA" id="ARBA00004613"/>
    </source>
</evidence>
<evidence type="ECO:0000256" key="1">
    <source>
        <dbReference type="ARBA" id="ARBA00001935"/>
    </source>
</evidence>
<dbReference type="KEGG" id="dzi:111292437"/>
<evidence type="ECO:0000256" key="10">
    <source>
        <dbReference type="ARBA" id="ARBA00023002"/>
    </source>
</evidence>
<evidence type="ECO:0000259" key="15">
    <source>
        <dbReference type="Pfam" id="PF00394"/>
    </source>
</evidence>
<protein>
    <recommendedName>
        <fullName evidence="6">L-ascorbate oxidase</fullName>
        <ecNumber evidence="5">1.10.3.3</ecNumber>
    </recommendedName>
</protein>
<feature type="domain" description="Plastocyanin-like" evidence="17">
    <location>
        <begin position="40"/>
        <end position="152"/>
    </location>
</feature>
<dbReference type="Pfam" id="PF00394">
    <property type="entry name" value="Cu-oxidase"/>
    <property type="match status" value="1"/>
</dbReference>
<comment type="cofactor">
    <cofactor evidence="1">
        <name>Cu cation</name>
        <dbReference type="ChEBI" id="CHEBI:23378"/>
    </cofactor>
</comment>
<evidence type="ECO:0000259" key="16">
    <source>
        <dbReference type="Pfam" id="PF07731"/>
    </source>
</evidence>
<dbReference type="Pfam" id="PF07732">
    <property type="entry name" value="Cu-oxidase_3"/>
    <property type="match status" value="2"/>
</dbReference>
<dbReference type="Gene3D" id="2.60.40.420">
    <property type="entry name" value="Cupredoxins - blue copper proteins"/>
    <property type="match status" value="4"/>
</dbReference>
<dbReference type="InterPro" id="IPR034267">
    <property type="entry name" value="CuRO_3_AAO"/>
</dbReference>
<keyword evidence="13" id="KW-0325">Glycoprotein</keyword>
<keyword evidence="7" id="KW-0964">Secreted</keyword>
<evidence type="ECO:0000256" key="8">
    <source>
        <dbReference type="ARBA" id="ARBA00022723"/>
    </source>
</evidence>
<dbReference type="Proteomes" id="UP000515121">
    <property type="component" value="Unplaced"/>
</dbReference>
<dbReference type="PANTHER" id="PTHR11709">
    <property type="entry name" value="MULTI-COPPER OXIDASE"/>
    <property type="match status" value="1"/>
</dbReference>
<evidence type="ECO:0000259" key="17">
    <source>
        <dbReference type="Pfam" id="PF07732"/>
    </source>
</evidence>
<keyword evidence="12" id="KW-1015">Disulfide bond</keyword>
<reference evidence="19" key="1">
    <citation type="submission" date="2025-08" db="UniProtKB">
        <authorList>
            <consortium name="RefSeq"/>
        </authorList>
    </citation>
    <scope>IDENTIFICATION</scope>
    <source>
        <tissue evidence="19">Fruit stalk</tissue>
    </source>
</reference>
<evidence type="ECO:0000256" key="11">
    <source>
        <dbReference type="ARBA" id="ARBA00023008"/>
    </source>
</evidence>
<dbReference type="GeneID" id="111292437"/>
<proteinExistence type="inferred from homology"/>
<dbReference type="InterPro" id="IPR001117">
    <property type="entry name" value="Cu-oxidase_2nd"/>
</dbReference>
<dbReference type="InterPro" id="IPR045087">
    <property type="entry name" value="Cu-oxidase_fam"/>
</dbReference>
<dbReference type="InterPro" id="IPR002355">
    <property type="entry name" value="Cu_oxidase_Cu_BS"/>
</dbReference>
<evidence type="ECO:0000256" key="14">
    <source>
        <dbReference type="ARBA" id="ARBA00048908"/>
    </source>
</evidence>
<dbReference type="NCBIfam" id="TIGR03388">
    <property type="entry name" value="ascorbase"/>
    <property type="match status" value="1"/>
</dbReference>
<evidence type="ECO:0000256" key="4">
    <source>
        <dbReference type="ARBA" id="ARBA00011473"/>
    </source>
</evidence>
<dbReference type="EC" id="1.10.3.3" evidence="5"/>
<dbReference type="GO" id="GO:0005507">
    <property type="term" value="F:copper ion binding"/>
    <property type="evidence" value="ECO:0007669"/>
    <property type="project" value="InterPro"/>
</dbReference>
<gene>
    <name evidence="19" type="primary">LOC111292437</name>
</gene>
<dbReference type="SUPFAM" id="SSF49503">
    <property type="entry name" value="Cupredoxins"/>
    <property type="match status" value="4"/>
</dbReference>
<dbReference type="AlphaFoldDB" id="A0A6P5YJ71"/>
<dbReference type="InterPro" id="IPR011707">
    <property type="entry name" value="Cu-oxidase-like_N"/>
</dbReference>
<dbReference type="FunFam" id="2.60.40.420:FF:000045">
    <property type="entry name" value="Laccase 2"/>
    <property type="match status" value="1"/>
</dbReference>
<evidence type="ECO:0000256" key="9">
    <source>
        <dbReference type="ARBA" id="ARBA00022737"/>
    </source>
</evidence>
<dbReference type="InterPro" id="IPR011706">
    <property type="entry name" value="Cu-oxidase_C"/>
</dbReference>
<dbReference type="PANTHER" id="PTHR11709:SF237">
    <property type="entry name" value="L-ASCORBATE OXIDASE"/>
    <property type="match status" value="1"/>
</dbReference>
<evidence type="ECO:0000313" key="18">
    <source>
        <dbReference type="Proteomes" id="UP000515121"/>
    </source>
</evidence>
<dbReference type="CDD" id="cd13893">
    <property type="entry name" value="CuRO_3_AAO"/>
    <property type="match status" value="1"/>
</dbReference>
<evidence type="ECO:0000256" key="12">
    <source>
        <dbReference type="ARBA" id="ARBA00023157"/>
    </source>
</evidence>
<keyword evidence="10" id="KW-0560">Oxidoreductase</keyword>
<dbReference type="RefSeq" id="XP_022740569.1">
    <property type="nucleotide sequence ID" value="XM_022884834.1"/>
</dbReference>
<keyword evidence="8" id="KW-0479">Metal-binding</keyword>
<keyword evidence="18" id="KW-1185">Reference proteome</keyword>
<keyword evidence="9" id="KW-0677">Repeat</keyword>
<evidence type="ECO:0000256" key="5">
    <source>
        <dbReference type="ARBA" id="ARBA00012301"/>
    </source>
</evidence>
<comment type="similarity">
    <text evidence="3">Belongs to the multicopper oxidase family.</text>
</comment>
<evidence type="ECO:0000256" key="13">
    <source>
        <dbReference type="ARBA" id="ARBA00023180"/>
    </source>
</evidence>
<keyword evidence="11" id="KW-0186">Copper</keyword>
<evidence type="ECO:0000256" key="3">
    <source>
        <dbReference type="ARBA" id="ARBA00010609"/>
    </source>
</evidence>
<sequence>MVLLSESIIRVILLLCLLGIIALLNGSGVEARIRWYKWEVKYEYRSPDCVKKRVITINGQTPGPTIRAQLNDTVIVELTNSLLTENVAIHWHGIRQIGTPWFNGTEGVTQFPILPGTTFRYQFVVDRPGTYLYHAHSGMQREAGLYGSINVALPDGQSEPFTCDYDRNIILDDWYHKSTYEQAFGLSSIPFEWVGEPQSLLIHERGKFNCSSLTIPALDTAIERHYTWEVTYQYKSLDCYKKLAIAINGSTPGPTISAVQGDTIVVDVINNLLMENVAIHWHGIRQRGTPWSDGTDGVTQCAIMPGETYRYTFVVDRAGTYMYHSHYGMQREAGLYGMINVSLPVGDPKPFDYDLDRGIILSDWYHRTAYEQSTSLSSIPYEWIGEPQSLLINGRGNFSCSGLAPSVCNSTNPQCSPFTLTVISGKTYRLRLASLTSLSSLSFQIEDHEMTVVEADGQYVEPFVTKNLFIYSGETYSVLVTANQDPSRNYWISINVVGRKPKTPNGLAIFNYNPDHFLIPPTNPPSGPIWNDTHLRINQSLTIKARQGFIVNPPKKPDRIIVLLNTQNKINGYIRWSLNNVSHSFPTTPYLIALKENMTDIFDPTSPPEDYDSANFDIYSVANNTNANSSTSIYRLQFNSTVDIILQNANTMRANVSETHPWHLHGHDFWVLGYGEGKFNLSRDTDKYNLVDPIMKNTVPLHPYGWTALRFQADNPGVWLFHCHIEAHLFLGMLVVFESGMERVENIPKANYGCGKTKDLFKP</sequence>
<evidence type="ECO:0000313" key="19">
    <source>
        <dbReference type="RefSeq" id="XP_022740569.1"/>
    </source>
</evidence>
<dbReference type="PROSITE" id="PS00080">
    <property type="entry name" value="MULTICOPPER_OXIDASE2"/>
    <property type="match status" value="1"/>
</dbReference>
<comment type="subunit">
    <text evidence="4">Dimer.</text>
</comment>
<name>A0A6P5YJ71_DURZI</name>
<dbReference type="InterPro" id="IPR017760">
    <property type="entry name" value="L-ascorbate_oxidase_pln"/>
</dbReference>